<evidence type="ECO:0000313" key="2">
    <source>
        <dbReference type="Proteomes" id="UP000070355"/>
    </source>
</evidence>
<gene>
    <name evidence="1" type="ORF">HMPREF3186_00429</name>
</gene>
<sequence length="167" mass="19438">MHLTKSTEQAICIMVMLYLQDRHVFLNSKEISQRLNISPTYLKKIMRKLVVNDLVKANTGIGGGYKYKSNKKVTLYDIYVALNDEVEIFALKTDYVSKIFEGALAVDKRYNKYLKKVNTVNKAIKSSLEDITIESLVEDILEENAKIRLDWNNWEDEFERVNVFFKG</sequence>
<dbReference type="GO" id="GO:0005829">
    <property type="term" value="C:cytosol"/>
    <property type="evidence" value="ECO:0007669"/>
    <property type="project" value="TreeGrafter"/>
</dbReference>
<proteinExistence type="predicted"/>
<dbReference type="PANTHER" id="PTHR33221:SF9">
    <property type="entry name" value="RRF2 FAMILY PROTEIN"/>
    <property type="match status" value="1"/>
</dbReference>
<accession>A0A134A3I6</accession>
<dbReference type="Proteomes" id="UP000070355">
    <property type="component" value="Unassembled WGS sequence"/>
</dbReference>
<dbReference type="EMBL" id="LSDC01000023">
    <property type="protein sequence ID" value="KXB62253.1"/>
    <property type="molecule type" value="Genomic_DNA"/>
</dbReference>
<dbReference type="AlphaFoldDB" id="A0A134A3I6"/>
<evidence type="ECO:0000313" key="1">
    <source>
        <dbReference type="EMBL" id="KXB62253.1"/>
    </source>
</evidence>
<dbReference type="InterPro" id="IPR036390">
    <property type="entry name" value="WH_DNA-bd_sf"/>
</dbReference>
<dbReference type="PROSITE" id="PS51197">
    <property type="entry name" value="HTH_RRF2_2"/>
    <property type="match status" value="1"/>
</dbReference>
<dbReference type="RefSeq" id="WP_060913710.1">
    <property type="nucleotide sequence ID" value="NZ_JAGZGJ010000007.1"/>
</dbReference>
<name>A0A134A3I6_9BACL</name>
<dbReference type="PANTHER" id="PTHR33221">
    <property type="entry name" value="WINGED HELIX-TURN-HELIX TRANSCRIPTIONAL REGULATOR, RRF2 FAMILY"/>
    <property type="match status" value="1"/>
</dbReference>
<dbReference type="OrthoDB" id="9808360at2"/>
<dbReference type="GO" id="GO:0003700">
    <property type="term" value="F:DNA-binding transcription factor activity"/>
    <property type="evidence" value="ECO:0007669"/>
    <property type="project" value="TreeGrafter"/>
</dbReference>
<dbReference type="Pfam" id="PF02082">
    <property type="entry name" value="Rrf2"/>
    <property type="match status" value="1"/>
</dbReference>
<reference evidence="2" key="1">
    <citation type="submission" date="2016-01" db="EMBL/GenBank/DDBJ databases">
        <authorList>
            <person name="Mitreva M."/>
            <person name="Pepin K.H."/>
            <person name="Mihindukulasuriya K.A."/>
            <person name="Fulton R."/>
            <person name="Fronick C."/>
            <person name="O'Laughlin M."/>
            <person name="Miner T."/>
            <person name="Herter B."/>
            <person name="Rosa B.A."/>
            <person name="Cordes M."/>
            <person name="Tomlinson C."/>
            <person name="Wollam A."/>
            <person name="Palsikar V.B."/>
            <person name="Mardis E.R."/>
            <person name="Wilson R.K."/>
        </authorList>
    </citation>
    <scope>NUCLEOTIDE SEQUENCE [LARGE SCALE GENOMIC DNA]</scope>
    <source>
        <strain evidence="2">DNF01167</strain>
    </source>
</reference>
<protein>
    <submittedName>
        <fullName evidence="1">Transcriptional regulator, Rrf2 family</fullName>
    </submittedName>
</protein>
<comment type="caution">
    <text evidence="1">The sequence shown here is derived from an EMBL/GenBank/DDBJ whole genome shotgun (WGS) entry which is preliminary data.</text>
</comment>
<dbReference type="InterPro" id="IPR036388">
    <property type="entry name" value="WH-like_DNA-bd_sf"/>
</dbReference>
<dbReference type="STRING" id="1379.HMPREF3186_00429"/>
<dbReference type="Gene3D" id="1.10.10.10">
    <property type="entry name" value="Winged helix-like DNA-binding domain superfamily/Winged helix DNA-binding domain"/>
    <property type="match status" value="1"/>
</dbReference>
<dbReference type="SUPFAM" id="SSF46785">
    <property type="entry name" value="Winged helix' DNA-binding domain"/>
    <property type="match status" value="1"/>
</dbReference>
<dbReference type="InterPro" id="IPR000944">
    <property type="entry name" value="Tscrpt_reg_Rrf2"/>
</dbReference>
<dbReference type="NCBIfam" id="TIGR00738">
    <property type="entry name" value="rrf2_super"/>
    <property type="match status" value="1"/>
</dbReference>
<organism evidence="1 2">
    <name type="scientific">Gemella haemolysans</name>
    <dbReference type="NCBI Taxonomy" id="1379"/>
    <lineage>
        <taxon>Bacteria</taxon>
        <taxon>Bacillati</taxon>
        <taxon>Bacillota</taxon>
        <taxon>Bacilli</taxon>
        <taxon>Bacillales</taxon>
        <taxon>Gemellaceae</taxon>
        <taxon>Gemella</taxon>
    </lineage>
</organism>
<dbReference type="PATRIC" id="fig|1379.3.peg.425"/>